<dbReference type="PROSITE" id="PS51257">
    <property type="entry name" value="PROKAR_LIPOPROTEIN"/>
    <property type="match status" value="1"/>
</dbReference>
<keyword evidence="3" id="KW-1185">Reference proteome</keyword>
<protein>
    <submittedName>
        <fullName evidence="2">Uncharacterized protein</fullName>
    </submittedName>
</protein>
<gene>
    <name evidence="2" type="ORF">EC9_53800</name>
</gene>
<dbReference type="AlphaFoldDB" id="A0A517M8F6"/>
<evidence type="ECO:0000313" key="3">
    <source>
        <dbReference type="Proteomes" id="UP000319557"/>
    </source>
</evidence>
<evidence type="ECO:0000256" key="1">
    <source>
        <dbReference type="SAM" id="MobiDB-lite"/>
    </source>
</evidence>
<evidence type="ECO:0000313" key="2">
    <source>
        <dbReference type="EMBL" id="QDS91160.1"/>
    </source>
</evidence>
<feature type="region of interest" description="Disordered" evidence="1">
    <location>
        <begin position="26"/>
        <end position="54"/>
    </location>
</feature>
<dbReference type="KEGG" id="ruv:EC9_53800"/>
<feature type="region of interest" description="Disordered" evidence="1">
    <location>
        <begin position="99"/>
        <end position="126"/>
    </location>
</feature>
<feature type="compositionally biased region" description="Basic and acidic residues" evidence="1">
    <location>
        <begin position="36"/>
        <end position="50"/>
    </location>
</feature>
<reference evidence="2 3" key="1">
    <citation type="submission" date="2019-02" db="EMBL/GenBank/DDBJ databases">
        <title>Deep-cultivation of Planctomycetes and their phenomic and genomic characterization uncovers novel biology.</title>
        <authorList>
            <person name="Wiegand S."/>
            <person name="Jogler M."/>
            <person name="Boedeker C."/>
            <person name="Pinto D."/>
            <person name="Vollmers J."/>
            <person name="Rivas-Marin E."/>
            <person name="Kohn T."/>
            <person name="Peeters S.H."/>
            <person name="Heuer A."/>
            <person name="Rast P."/>
            <person name="Oberbeckmann S."/>
            <person name="Bunk B."/>
            <person name="Jeske O."/>
            <person name="Meyerdierks A."/>
            <person name="Storesund J.E."/>
            <person name="Kallscheuer N."/>
            <person name="Luecker S."/>
            <person name="Lage O.M."/>
            <person name="Pohl T."/>
            <person name="Merkel B.J."/>
            <person name="Hornburger P."/>
            <person name="Mueller R.-W."/>
            <person name="Bruemmer F."/>
            <person name="Labrenz M."/>
            <person name="Spormann A.M."/>
            <person name="Op den Camp H."/>
            <person name="Overmann J."/>
            <person name="Amann R."/>
            <person name="Jetten M.S.M."/>
            <person name="Mascher T."/>
            <person name="Medema M.H."/>
            <person name="Devos D.P."/>
            <person name="Kaster A.-K."/>
            <person name="Ovreas L."/>
            <person name="Rohde M."/>
            <person name="Galperin M.Y."/>
            <person name="Jogler C."/>
        </authorList>
    </citation>
    <scope>NUCLEOTIDE SEQUENCE [LARGE SCALE GENOMIC DNA]</scope>
    <source>
        <strain evidence="2 3">EC9</strain>
    </source>
</reference>
<dbReference type="Proteomes" id="UP000319557">
    <property type="component" value="Chromosome"/>
</dbReference>
<accession>A0A517M8F6</accession>
<proteinExistence type="predicted"/>
<name>A0A517M8F6_9BACT</name>
<dbReference type="EMBL" id="CP036261">
    <property type="protein sequence ID" value="QDS91160.1"/>
    <property type="molecule type" value="Genomic_DNA"/>
</dbReference>
<sequence length="173" mass="18244">MKKLTTTFAIGFACLAISLTGCKPAPTADSGAADAHQGEAAHAHPTEGPHHGSLIELGNEEYHAELVHDDAAGTVTIYVLDSAAKAQVPIAATEITINATHDGTPEQFPLAASPDENDPEGQSSRFVSTDKELAAHLDEEGAEPRLVLSINGKSYRGTIHHDHDGEGHHDHDH</sequence>
<dbReference type="RefSeq" id="WP_246105880.1">
    <property type="nucleotide sequence ID" value="NZ_CP036261.1"/>
</dbReference>
<organism evidence="2 3">
    <name type="scientific">Rosistilla ulvae</name>
    <dbReference type="NCBI Taxonomy" id="1930277"/>
    <lineage>
        <taxon>Bacteria</taxon>
        <taxon>Pseudomonadati</taxon>
        <taxon>Planctomycetota</taxon>
        <taxon>Planctomycetia</taxon>
        <taxon>Pirellulales</taxon>
        <taxon>Pirellulaceae</taxon>
        <taxon>Rosistilla</taxon>
    </lineage>
</organism>